<feature type="compositionally biased region" description="Low complexity" evidence="1">
    <location>
        <begin position="19"/>
        <end position="32"/>
    </location>
</feature>
<dbReference type="Proteomes" id="UP001178507">
    <property type="component" value="Unassembled WGS sequence"/>
</dbReference>
<protein>
    <submittedName>
        <fullName evidence="2">Uncharacterized protein</fullName>
    </submittedName>
</protein>
<sequence>MPLPKSVRKSLQEASLGGSVRPVPSSSSAAPVSHDKKLAASLRHNEELKRFLAVVEQRPEDFELLISNLRTEMLRAQPQTSSGKPEVPLAKQVILLGTPKQCGHHVVVSL</sequence>
<dbReference type="EMBL" id="CAUJNA010003411">
    <property type="protein sequence ID" value="CAJ1401350.1"/>
    <property type="molecule type" value="Genomic_DNA"/>
</dbReference>
<comment type="caution">
    <text evidence="2">The sequence shown here is derived from an EMBL/GenBank/DDBJ whole genome shotgun (WGS) entry which is preliminary data.</text>
</comment>
<evidence type="ECO:0000313" key="2">
    <source>
        <dbReference type="EMBL" id="CAJ1401350.1"/>
    </source>
</evidence>
<organism evidence="2 3">
    <name type="scientific">Effrenium voratum</name>
    <dbReference type="NCBI Taxonomy" id="2562239"/>
    <lineage>
        <taxon>Eukaryota</taxon>
        <taxon>Sar</taxon>
        <taxon>Alveolata</taxon>
        <taxon>Dinophyceae</taxon>
        <taxon>Suessiales</taxon>
        <taxon>Symbiodiniaceae</taxon>
        <taxon>Effrenium</taxon>
    </lineage>
</organism>
<evidence type="ECO:0000256" key="1">
    <source>
        <dbReference type="SAM" id="MobiDB-lite"/>
    </source>
</evidence>
<gene>
    <name evidence="2" type="ORF">EVOR1521_LOCUS24518</name>
</gene>
<proteinExistence type="predicted"/>
<dbReference type="AlphaFoldDB" id="A0AA36J822"/>
<accession>A0AA36J822</accession>
<evidence type="ECO:0000313" key="3">
    <source>
        <dbReference type="Proteomes" id="UP001178507"/>
    </source>
</evidence>
<keyword evidence="3" id="KW-1185">Reference proteome</keyword>
<feature type="region of interest" description="Disordered" evidence="1">
    <location>
        <begin position="1"/>
        <end position="36"/>
    </location>
</feature>
<name>A0AA36J822_9DINO</name>
<reference evidence="2" key="1">
    <citation type="submission" date="2023-08" db="EMBL/GenBank/DDBJ databases">
        <authorList>
            <person name="Chen Y."/>
            <person name="Shah S."/>
            <person name="Dougan E. K."/>
            <person name="Thang M."/>
            <person name="Chan C."/>
        </authorList>
    </citation>
    <scope>NUCLEOTIDE SEQUENCE</scope>
</reference>